<dbReference type="Proteomes" id="UP000257109">
    <property type="component" value="Unassembled WGS sequence"/>
</dbReference>
<evidence type="ECO:0000313" key="2">
    <source>
        <dbReference type="Proteomes" id="UP000257109"/>
    </source>
</evidence>
<name>A0A371HN17_MUCPR</name>
<organism evidence="1 2">
    <name type="scientific">Mucuna pruriens</name>
    <name type="common">Velvet bean</name>
    <name type="synonym">Dolichos pruriens</name>
    <dbReference type="NCBI Taxonomy" id="157652"/>
    <lineage>
        <taxon>Eukaryota</taxon>
        <taxon>Viridiplantae</taxon>
        <taxon>Streptophyta</taxon>
        <taxon>Embryophyta</taxon>
        <taxon>Tracheophyta</taxon>
        <taxon>Spermatophyta</taxon>
        <taxon>Magnoliopsida</taxon>
        <taxon>eudicotyledons</taxon>
        <taxon>Gunneridae</taxon>
        <taxon>Pentapetalae</taxon>
        <taxon>rosids</taxon>
        <taxon>fabids</taxon>
        <taxon>Fabales</taxon>
        <taxon>Fabaceae</taxon>
        <taxon>Papilionoideae</taxon>
        <taxon>50 kb inversion clade</taxon>
        <taxon>NPAAA clade</taxon>
        <taxon>indigoferoid/millettioid clade</taxon>
        <taxon>Phaseoleae</taxon>
        <taxon>Mucuna</taxon>
    </lineage>
</organism>
<reference evidence="1" key="1">
    <citation type="submission" date="2018-05" db="EMBL/GenBank/DDBJ databases">
        <title>Draft genome of Mucuna pruriens seed.</title>
        <authorList>
            <person name="Nnadi N.E."/>
            <person name="Vos R."/>
            <person name="Hasami M.H."/>
            <person name="Devisetty U.K."/>
            <person name="Aguiy J.C."/>
        </authorList>
    </citation>
    <scope>NUCLEOTIDE SEQUENCE [LARGE SCALE GENOMIC DNA]</scope>
    <source>
        <strain evidence="1">JCA_2017</strain>
    </source>
</reference>
<sequence>MFEIDDTVTTRLHNFFKKMVKERCYEKWGTSESNSNIESDVFCGRIHLLSTYWRSTNDSYDIII</sequence>
<dbReference type="EMBL" id="QJKJ01002128">
    <property type="protein sequence ID" value="RDY04201.1"/>
    <property type="molecule type" value="Genomic_DNA"/>
</dbReference>
<keyword evidence="2" id="KW-1185">Reference proteome</keyword>
<evidence type="ECO:0000313" key="1">
    <source>
        <dbReference type="EMBL" id="RDY04201.1"/>
    </source>
</evidence>
<accession>A0A371HN17</accession>
<gene>
    <name evidence="1" type="ORF">CR513_12120</name>
</gene>
<comment type="caution">
    <text evidence="1">The sequence shown here is derived from an EMBL/GenBank/DDBJ whole genome shotgun (WGS) entry which is preliminary data.</text>
</comment>
<dbReference type="AlphaFoldDB" id="A0A371HN17"/>
<feature type="non-terminal residue" evidence="1">
    <location>
        <position position="1"/>
    </location>
</feature>
<protein>
    <submittedName>
        <fullName evidence="1">Uncharacterized protein</fullName>
    </submittedName>
</protein>
<proteinExistence type="predicted"/>